<keyword evidence="1" id="KW-0433">Leucine-rich repeat</keyword>
<dbReference type="InterPro" id="IPR032675">
    <property type="entry name" value="LRR_dom_sf"/>
</dbReference>
<evidence type="ECO:0000313" key="5">
    <source>
        <dbReference type="Proteomes" id="UP001370490"/>
    </source>
</evidence>
<reference evidence="4 5" key="1">
    <citation type="submission" date="2023-12" db="EMBL/GenBank/DDBJ databases">
        <title>A high-quality genome assembly for Dillenia turbinata (Dilleniales).</title>
        <authorList>
            <person name="Chanderbali A."/>
        </authorList>
    </citation>
    <scope>NUCLEOTIDE SEQUENCE [LARGE SCALE GENOMIC DNA]</scope>
    <source>
        <strain evidence="4">LSX21</strain>
        <tissue evidence="4">Leaf</tissue>
    </source>
</reference>
<feature type="compositionally biased region" description="Basic and acidic residues" evidence="3">
    <location>
        <begin position="194"/>
        <end position="226"/>
    </location>
</feature>
<evidence type="ECO:0000256" key="1">
    <source>
        <dbReference type="ARBA" id="ARBA00022614"/>
    </source>
</evidence>
<dbReference type="Gene3D" id="3.80.10.10">
    <property type="entry name" value="Ribonuclease Inhibitor"/>
    <property type="match status" value="1"/>
</dbReference>
<dbReference type="AlphaFoldDB" id="A0AAN8V119"/>
<dbReference type="PROSITE" id="PS51450">
    <property type="entry name" value="LRR"/>
    <property type="match status" value="1"/>
</dbReference>
<comment type="caution">
    <text evidence="4">The sequence shown here is derived from an EMBL/GenBank/DDBJ whole genome shotgun (WGS) entry which is preliminary data.</text>
</comment>
<dbReference type="GO" id="GO:0005737">
    <property type="term" value="C:cytoplasm"/>
    <property type="evidence" value="ECO:0007669"/>
    <property type="project" value="TreeGrafter"/>
</dbReference>
<organism evidence="4 5">
    <name type="scientific">Dillenia turbinata</name>
    <dbReference type="NCBI Taxonomy" id="194707"/>
    <lineage>
        <taxon>Eukaryota</taxon>
        <taxon>Viridiplantae</taxon>
        <taxon>Streptophyta</taxon>
        <taxon>Embryophyta</taxon>
        <taxon>Tracheophyta</taxon>
        <taxon>Spermatophyta</taxon>
        <taxon>Magnoliopsida</taxon>
        <taxon>eudicotyledons</taxon>
        <taxon>Gunneridae</taxon>
        <taxon>Pentapetalae</taxon>
        <taxon>Dilleniales</taxon>
        <taxon>Dilleniaceae</taxon>
        <taxon>Dillenia</taxon>
    </lineage>
</organism>
<keyword evidence="2" id="KW-0677">Repeat</keyword>
<proteinExistence type="predicted"/>
<dbReference type="Proteomes" id="UP001370490">
    <property type="component" value="Unassembled WGS sequence"/>
</dbReference>
<keyword evidence="5" id="KW-1185">Reference proteome</keyword>
<evidence type="ECO:0000313" key="4">
    <source>
        <dbReference type="EMBL" id="KAK6926543.1"/>
    </source>
</evidence>
<dbReference type="PANTHER" id="PTHR15454">
    <property type="entry name" value="NISCHARIN RELATED"/>
    <property type="match status" value="1"/>
</dbReference>
<evidence type="ECO:0000256" key="3">
    <source>
        <dbReference type="SAM" id="MobiDB-lite"/>
    </source>
</evidence>
<feature type="compositionally biased region" description="Basic and acidic residues" evidence="3">
    <location>
        <begin position="161"/>
        <end position="184"/>
    </location>
</feature>
<evidence type="ECO:0000256" key="2">
    <source>
        <dbReference type="ARBA" id="ARBA00022737"/>
    </source>
</evidence>
<sequence length="285" mass="32612">MVKEYCKRSTDEAVSFLADFKNLERLDLSLHNLYSLEILNAGKNKLSLKDELSVSKCQLESISSSLVSCAALKEFRLAHCDIKNLPAELAHNKKIPYLDLGNNLISSWSTLKVLSLLSNLNNLNLQGNPIAKKDKLVKKIKKLIPNLKMFNSIPIDKYTKEERDRVDSSQIVDKELKGLDEESRRRTRNPNKMQEAKAKMDHEPKSDPKQNKRKRKDEQTVDEKDMTIVTRESRRKPKKVKQSRIEVIDDGETPFADLMDPIHYGDDEKDHKGLVNSIGGIVIYP</sequence>
<name>A0AAN8V119_9MAGN</name>
<gene>
    <name evidence="4" type="ORF">RJ641_008262</name>
</gene>
<dbReference type="SUPFAM" id="SSF52075">
    <property type="entry name" value="Outer arm dynein light chain 1"/>
    <property type="match status" value="1"/>
</dbReference>
<feature type="region of interest" description="Disordered" evidence="3">
    <location>
        <begin position="161"/>
        <end position="244"/>
    </location>
</feature>
<accession>A0AAN8V119</accession>
<dbReference type="EMBL" id="JBAMMX010000015">
    <property type="protein sequence ID" value="KAK6926543.1"/>
    <property type="molecule type" value="Genomic_DNA"/>
</dbReference>
<feature type="compositionally biased region" description="Basic residues" evidence="3">
    <location>
        <begin position="233"/>
        <end position="242"/>
    </location>
</feature>
<protein>
    <submittedName>
        <fullName evidence="4">Uncharacterized protein</fullName>
    </submittedName>
</protein>
<dbReference type="InterPro" id="IPR001611">
    <property type="entry name" value="Leu-rich_rpt"/>
</dbReference>